<dbReference type="EMBL" id="SRLO01000003">
    <property type="protein sequence ID" value="TNN88904.1"/>
    <property type="molecule type" value="Genomic_DNA"/>
</dbReference>
<dbReference type="AlphaFoldDB" id="A0A4Z2JGM8"/>
<evidence type="ECO:0000313" key="2">
    <source>
        <dbReference type="Proteomes" id="UP000314294"/>
    </source>
</evidence>
<reference evidence="1 2" key="1">
    <citation type="submission" date="2019-03" db="EMBL/GenBank/DDBJ databases">
        <title>First draft genome of Liparis tanakae, snailfish: a comprehensive survey of snailfish specific genes.</title>
        <authorList>
            <person name="Kim W."/>
            <person name="Song I."/>
            <person name="Jeong J.-H."/>
            <person name="Kim D."/>
            <person name="Kim S."/>
            <person name="Ryu S."/>
            <person name="Song J.Y."/>
            <person name="Lee S.K."/>
        </authorList>
    </citation>
    <scope>NUCLEOTIDE SEQUENCE [LARGE SCALE GENOMIC DNA]</scope>
    <source>
        <tissue evidence="1">Muscle</tissue>
    </source>
</reference>
<sequence length="131" mass="13902">MPFSLANSSHLVGALGFGGGFARGSGVVCSGSLVTIASSTLSEGCFQISLTSSCVLSRANESRKSSFFCPLKSRDSMRVLSEANRFPMSNSSLSQQRFHTARGHLGECWSTPSSDWLISDTSQQNSRGAVI</sequence>
<accession>A0A4Z2JGM8</accession>
<gene>
    <name evidence="1" type="ORF">EYF80_000782</name>
</gene>
<keyword evidence="2" id="KW-1185">Reference proteome</keyword>
<name>A0A4Z2JGM8_9TELE</name>
<dbReference type="Proteomes" id="UP000314294">
    <property type="component" value="Unassembled WGS sequence"/>
</dbReference>
<comment type="caution">
    <text evidence="1">The sequence shown here is derived from an EMBL/GenBank/DDBJ whole genome shotgun (WGS) entry which is preliminary data.</text>
</comment>
<protein>
    <submittedName>
        <fullName evidence="1">Uncharacterized protein</fullName>
    </submittedName>
</protein>
<evidence type="ECO:0000313" key="1">
    <source>
        <dbReference type="EMBL" id="TNN88904.1"/>
    </source>
</evidence>
<organism evidence="1 2">
    <name type="scientific">Liparis tanakae</name>
    <name type="common">Tanaka's snailfish</name>
    <dbReference type="NCBI Taxonomy" id="230148"/>
    <lineage>
        <taxon>Eukaryota</taxon>
        <taxon>Metazoa</taxon>
        <taxon>Chordata</taxon>
        <taxon>Craniata</taxon>
        <taxon>Vertebrata</taxon>
        <taxon>Euteleostomi</taxon>
        <taxon>Actinopterygii</taxon>
        <taxon>Neopterygii</taxon>
        <taxon>Teleostei</taxon>
        <taxon>Neoteleostei</taxon>
        <taxon>Acanthomorphata</taxon>
        <taxon>Eupercaria</taxon>
        <taxon>Perciformes</taxon>
        <taxon>Cottioidei</taxon>
        <taxon>Cottales</taxon>
        <taxon>Liparidae</taxon>
        <taxon>Liparis</taxon>
    </lineage>
</organism>
<proteinExistence type="predicted"/>